<dbReference type="Pfam" id="PF02938">
    <property type="entry name" value="GAD"/>
    <property type="match status" value="1"/>
</dbReference>
<evidence type="ECO:0000313" key="10">
    <source>
        <dbReference type="Proteomes" id="UP000242850"/>
    </source>
</evidence>
<dbReference type="GO" id="GO:0140096">
    <property type="term" value="F:catalytic activity, acting on a protein"/>
    <property type="evidence" value="ECO:0007669"/>
    <property type="project" value="UniProtKB-ARBA"/>
</dbReference>
<reference evidence="10" key="1">
    <citation type="submission" date="2016-10" db="EMBL/GenBank/DDBJ databases">
        <authorList>
            <person name="Varghese N."/>
            <person name="Submissions S."/>
        </authorList>
    </citation>
    <scope>NUCLEOTIDE SEQUENCE [LARGE SCALE GENOMIC DNA]</scope>
    <source>
        <strain evidence="10">DSM 5463</strain>
    </source>
</reference>
<evidence type="ECO:0000259" key="8">
    <source>
        <dbReference type="PROSITE" id="PS50862"/>
    </source>
</evidence>
<keyword evidence="5 7" id="KW-0648">Protein biosynthesis</keyword>
<dbReference type="InterPro" id="IPR045864">
    <property type="entry name" value="aa-tRNA-synth_II/BPL/LPL"/>
</dbReference>
<feature type="binding site" evidence="7">
    <location>
        <begin position="541"/>
        <end position="544"/>
    </location>
    <ligand>
        <name>ATP</name>
        <dbReference type="ChEBI" id="CHEBI:30616"/>
    </ligand>
</feature>
<dbReference type="InterPro" id="IPR047090">
    <property type="entry name" value="AspRS_core"/>
</dbReference>
<comment type="catalytic activity">
    <reaction evidence="7">
        <text>tRNA(Asp) + L-aspartate + ATP = L-aspartyl-tRNA(Asp) + AMP + diphosphate</text>
        <dbReference type="Rhea" id="RHEA:19649"/>
        <dbReference type="Rhea" id="RHEA-COMP:9660"/>
        <dbReference type="Rhea" id="RHEA-COMP:9678"/>
        <dbReference type="ChEBI" id="CHEBI:29991"/>
        <dbReference type="ChEBI" id="CHEBI:30616"/>
        <dbReference type="ChEBI" id="CHEBI:33019"/>
        <dbReference type="ChEBI" id="CHEBI:78442"/>
        <dbReference type="ChEBI" id="CHEBI:78516"/>
        <dbReference type="ChEBI" id="CHEBI:456215"/>
        <dbReference type="EC" id="6.1.1.12"/>
    </reaction>
</comment>
<dbReference type="GO" id="GO:0016740">
    <property type="term" value="F:transferase activity"/>
    <property type="evidence" value="ECO:0007669"/>
    <property type="project" value="UniProtKB-ARBA"/>
</dbReference>
<comment type="function">
    <text evidence="7">Catalyzes the attachment of L-aspartate to tRNA(Asp) in a two-step reaction: L-aspartate is first activated by ATP to form Asp-AMP and then transferred to the acceptor end of tRNA(Asp).</text>
</comment>
<dbReference type="SUPFAM" id="SSF55681">
    <property type="entry name" value="Class II aaRS and biotin synthetases"/>
    <property type="match status" value="1"/>
</dbReference>
<dbReference type="SUPFAM" id="SSF50249">
    <property type="entry name" value="Nucleic acid-binding proteins"/>
    <property type="match status" value="1"/>
</dbReference>
<dbReference type="InterPro" id="IPR004365">
    <property type="entry name" value="NA-bd_OB_tRNA"/>
</dbReference>
<feature type="binding site" evidence="7">
    <location>
        <position position="235"/>
    </location>
    <ligand>
        <name>ATP</name>
        <dbReference type="ChEBI" id="CHEBI:30616"/>
    </ligand>
</feature>
<dbReference type="Pfam" id="PF01336">
    <property type="entry name" value="tRNA_anti-codon"/>
    <property type="match status" value="1"/>
</dbReference>
<comment type="similarity">
    <text evidence="1 7">Belongs to the class-II aminoacyl-tRNA synthetase family. Type 1 subfamily.</text>
</comment>
<evidence type="ECO:0000313" key="9">
    <source>
        <dbReference type="EMBL" id="SEF92341.1"/>
    </source>
</evidence>
<protein>
    <recommendedName>
        <fullName evidence="7">Aspartate--tRNA ligase</fullName>
        <ecNumber evidence="7">6.1.1.12</ecNumber>
    </recommendedName>
    <alternativeName>
        <fullName evidence="7">Aspartyl-tRNA synthetase</fullName>
        <shortName evidence="7">AspRS</shortName>
    </alternativeName>
</protein>
<dbReference type="InterPro" id="IPR004364">
    <property type="entry name" value="Aa-tRNA-synt_II"/>
</dbReference>
<evidence type="ECO:0000256" key="7">
    <source>
        <dbReference type="HAMAP-Rule" id="MF_00044"/>
    </source>
</evidence>
<organism evidence="9 10">
    <name type="scientific">Caloramator fervidus</name>
    <dbReference type="NCBI Taxonomy" id="29344"/>
    <lineage>
        <taxon>Bacteria</taxon>
        <taxon>Bacillati</taxon>
        <taxon>Bacillota</taxon>
        <taxon>Clostridia</taxon>
        <taxon>Eubacteriales</taxon>
        <taxon>Clostridiaceae</taxon>
        <taxon>Caloramator</taxon>
    </lineage>
</organism>
<keyword evidence="4 7" id="KW-0067">ATP-binding</keyword>
<comment type="subunit">
    <text evidence="7">Homodimer.</text>
</comment>
<sequence length="597" mass="67969">MAESLKGLKRTHMCGELRECHVGQQVILMGWVQKRRDLGGLVFVDLRDRTGIVQIVFGDEINKEAFEKAQLLRSEYVIAVVGEVVLRESPNPNIPTGYIEVKGKELRIFSESETPPIYIKENLDASEAVRLKYRYLDLRRPDLQRNIMIRHKAAKVVRDFMDENGFLEIETPMLTKSTPEGARDYLVPSRNFPGKFYALPQSPQIFKQLLMVSGFDRYFQIVRCFRDEDLRANRQPEFTQIDIEMSFVDVDDVIELNERLIQRLFKEILNVDIPIPFPRITYKEAMERFGSDKPDIRFGLELVDISDIVKDSNFKVFKDAVANGGTVRGINAKGCANFSRKEIDKLEEIAKTYGAKGLAWIAFKENEVKSPIAKFLSEEELNMIKSKMQVEVGDLLLIVADKPKVVFASLGALRLDLGKKLNLIGPCNKDFKFVWVVEFPLLEYDEEEGRYVAMHHPFTSPMDEDIDLLETDPDKVRAKAYDLVLNGEEIGGGSIRIHDTKLQERMFKALGLTMDKAYEKFGFLLEAFKYGPPPHGGLAFGFDRIVMFLTGTDNIKDVIAFPKNQNAVCPLTSAPSTVDEKQLDELGISVIEKKKSL</sequence>
<evidence type="ECO:0000256" key="6">
    <source>
        <dbReference type="ARBA" id="ARBA00023146"/>
    </source>
</evidence>
<keyword evidence="7" id="KW-0963">Cytoplasm</keyword>
<dbReference type="Proteomes" id="UP000242850">
    <property type="component" value="Unassembled WGS sequence"/>
</dbReference>
<dbReference type="OrthoDB" id="9802326at2"/>
<feature type="binding site" evidence="7">
    <location>
        <position position="496"/>
    </location>
    <ligand>
        <name>L-aspartate</name>
        <dbReference type="ChEBI" id="CHEBI:29991"/>
    </ligand>
</feature>
<dbReference type="HAMAP" id="MF_00044">
    <property type="entry name" value="Asp_tRNA_synth_type1"/>
    <property type="match status" value="1"/>
</dbReference>
<dbReference type="InterPro" id="IPR004115">
    <property type="entry name" value="GAD-like_sf"/>
</dbReference>
<feature type="binding site" evidence="7">
    <location>
        <begin position="226"/>
        <end position="228"/>
    </location>
    <ligand>
        <name>ATP</name>
        <dbReference type="ChEBI" id="CHEBI:30616"/>
    </ligand>
</feature>
<dbReference type="PROSITE" id="PS50862">
    <property type="entry name" value="AA_TRNA_LIGASE_II"/>
    <property type="match status" value="1"/>
</dbReference>
<dbReference type="GO" id="GO:0005737">
    <property type="term" value="C:cytoplasm"/>
    <property type="evidence" value="ECO:0007669"/>
    <property type="project" value="UniProtKB-SubCell"/>
</dbReference>
<dbReference type="Gene3D" id="3.30.930.10">
    <property type="entry name" value="Bira Bifunctional Protein, Domain 2"/>
    <property type="match status" value="1"/>
</dbReference>
<dbReference type="Pfam" id="PF00152">
    <property type="entry name" value="tRNA-synt_2"/>
    <property type="match status" value="1"/>
</dbReference>
<keyword evidence="3 7" id="KW-0547">Nucleotide-binding</keyword>
<dbReference type="RefSeq" id="WP_103896290.1">
    <property type="nucleotide sequence ID" value="NZ_FNUK01000016.1"/>
</dbReference>
<accession>A0A1H5VZQ5</accession>
<dbReference type="Gene3D" id="3.30.1360.30">
    <property type="entry name" value="GAD-like domain"/>
    <property type="match status" value="1"/>
</dbReference>
<feature type="binding site" evidence="7">
    <location>
        <position position="455"/>
    </location>
    <ligand>
        <name>L-aspartate</name>
        <dbReference type="ChEBI" id="CHEBI:29991"/>
    </ligand>
</feature>
<evidence type="ECO:0000256" key="3">
    <source>
        <dbReference type="ARBA" id="ARBA00022741"/>
    </source>
</evidence>
<dbReference type="GO" id="GO:0003676">
    <property type="term" value="F:nucleic acid binding"/>
    <property type="evidence" value="ECO:0007669"/>
    <property type="project" value="InterPro"/>
</dbReference>
<dbReference type="InterPro" id="IPR029351">
    <property type="entry name" value="GAD_dom"/>
</dbReference>
<dbReference type="InterPro" id="IPR002312">
    <property type="entry name" value="Asp/Asn-tRNA-synth_IIb"/>
</dbReference>
<name>A0A1H5VZQ5_9CLOT</name>
<dbReference type="InterPro" id="IPR004524">
    <property type="entry name" value="Asp-tRNA-ligase_1"/>
</dbReference>
<dbReference type="NCBIfam" id="NF001750">
    <property type="entry name" value="PRK00476.1"/>
    <property type="match status" value="1"/>
</dbReference>
<dbReference type="PANTHER" id="PTHR22594:SF5">
    <property type="entry name" value="ASPARTATE--TRNA LIGASE, MITOCHONDRIAL"/>
    <property type="match status" value="1"/>
</dbReference>
<feature type="binding site" evidence="7">
    <location>
        <position position="180"/>
    </location>
    <ligand>
        <name>L-aspartate</name>
        <dbReference type="ChEBI" id="CHEBI:29991"/>
    </ligand>
</feature>
<dbReference type="GO" id="GO:0004815">
    <property type="term" value="F:aspartate-tRNA ligase activity"/>
    <property type="evidence" value="ECO:0007669"/>
    <property type="project" value="UniProtKB-UniRule"/>
</dbReference>
<dbReference type="PANTHER" id="PTHR22594">
    <property type="entry name" value="ASPARTYL/LYSYL-TRNA SYNTHETASE"/>
    <property type="match status" value="1"/>
</dbReference>
<dbReference type="PRINTS" id="PR01042">
    <property type="entry name" value="TRNASYNTHASP"/>
</dbReference>
<dbReference type="CDD" id="cd04317">
    <property type="entry name" value="EcAspRS_like_N"/>
    <property type="match status" value="1"/>
</dbReference>
<proteinExistence type="inferred from homology"/>
<keyword evidence="2 7" id="KW-0436">Ligase</keyword>
<feature type="region of interest" description="Aspartate" evidence="7">
    <location>
        <begin position="204"/>
        <end position="207"/>
    </location>
</feature>
<dbReference type="AlphaFoldDB" id="A0A1H5VZQ5"/>
<feature type="domain" description="Aminoacyl-transfer RNA synthetases class-II family profile" evidence="8">
    <location>
        <begin position="149"/>
        <end position="570"/>
    </location>
</feature>
<dbReference type="SUPFAM" id="SSF55261">
    <property type="entry name" value="GAD domain-like"/>
    <property type="match status" value="1"/>
</dbReference>
<feature type="binding site" evidence="7">
    <location>
        <position position="489"/>
    </location>
    <ligand>
        <name>ATP</name>
        <dbReference type="ChEBI" id="CHEBI:30616"/>
    </ligand>
</feature>
<dbReference type="Gene3D" id="2.40.50.140">
    <property type="entry name" value="Nucleic acid-binding proteins"/>
    <property type="match status" value="1"/>
</dbReference>
<evidence type="ECO:0000256" key="2">
    <source>
        <dbReference type="ARBA" id="ARBA00022598"/>
    </source>
</evidence>
<dbReference type="InterPro" id="IPR012340">
    <property type="entry name" value="NA-bd_OB-fold"/>
</dbReference>
<comment type="caution">
    <text evidence="7">Lacks conserved residue(s) required for the propagation of feature annotation.</text>
</comment>
<dbReference type="EC" id="6.1.1.12" evidence="7"/>
<evidence type="ECO:0000256" key="1">
    <source>
        <dbReference type="ARBA" id="ARBA00006303"/>
    </source>
</evidence>
<dbReference type="CDD" id="cd00777">
    <property type="entry name" value="AspRS_core"/>
    <property type="match status" value="1"/>
</dbReference>
<feature type="binding site" evidence="7">
    <location>
        <position position="226"/>
    </location>
    <ligand>
        <name>L-aspartate</name>
        <dbReference type="ChEBI" id="CHEBI:29991"/>
    </ligand>
</feature>
<dbReference type="EMBL" id="FNUK01000016">
    <property type="protein sequence ID" value="SEF92341.1"/>
    <property type="molecule type" value="Genomic_DNA"/>
</dbReference>
<comment type="subcellular location">
    <subcellularLocation>
        <location evidence="7">Cytoplasm</location>
    </subcellularLocation>
</comment>
<evidence type="ECO:0000256" key="4">
    <source>
        <dbReference type="ARBA" id="ARBA00022840"/>
    </source>
</evidence>
<evidence type="ECO:0000256" key="5">
    <source>
        <dbReference type="ARBA" id="ARBA00022917"/>
    </source>
</evidence>
<dbReference type="InterPro" id="IPR047089">
    <property type="entry name" value="Asp-tRNA-ligase_1_N"/>
</dbReference>
<dbReference type="GO" id="GO:0006422">
    <property type="term" value="P:aspartyl-tRNA aminoacylation"/>
    <property type="evidence" value="ECO:0007669"/>
    <property type="project" value="UniProtKB-UniRule"/>
</dbReference>
<keyword evidence="10" id="KW-1185">Reference proteome</keyword>
<keyword evidence="6 7" id="KW-0030">Aminoacyl-tRNA synthetase</keyword>
<gene>
    <name evidence="7" type="primary">aspS</name>
    <name evidence="9" type="ORF">SAMN05660865_01341</name>
</gene>
<dbReference type="InterPro" id="IPR006195">
    <property type="entry name" value="aa-tRNA-synth_II"/>
</dbReference>
<dbReference type="NCBIfam" id="TIGR00459">
    <property type="entry name" value="aspS_bact"/>
    <property type="match status" value="1"/>
</dbReference>
<dbReference type="GO" id="GO:0005524">
    <property type="term" value="F:ATP binding"/>
    <property type="evidence" value="ECO:0007669"/>
    <property type="project" value="UniProtKB-UniRule"/>
</dbReference>